<dbReference type="Proteomes" id="UP000194236">
    <property type="component" value="Unassembled WGS sequence"/>
</dbReference>
<evidence type="ECO:0008006" key="4">
    <source>
        <dbReference type="Google" id="ProtNLM"/>
    </source>
</evidence>
<keyword evidence="1" id="KW-1133">Transmembrane helix</keyword>
<feature type="transmembrane region" description="Helical" evidence="1">
    <location>
        <begin position="54"/>
        <end position="73"/>
    </location>
</feature>
<proteinExistence type="predicted"/>
<accession>A0A1Y3BN12</accession>
<dbReference type="EMBL" id="MUJZ01014248">
    <property type="protein sequence ID" value="OTF81318.1"/>
    <property type="molecule type" value="Genomic_DNA"/>
</dbReference>
<keyword evidence="1" id="KW-0812">Transmembrane</keyword>
<organism evidence="2 3">
    <name type="scientific">Euroglyphus maynei</name>
    <name type="common">Mayne's house dust mite</name>
    <dbReference type="NCBI Taxonomy" id="6958"/>
    <lineage>
        <taxon>Eukaryota</taxon>
        <taxon>Metazoa</taxon>
        <taxon>Ecdysozoa</taxon>
        <taxon>Arthropoda</taxon>
        <taxon>Chelicerata</taxon>
        <taxon>Arachnida</taxon>
        <taxon>Acari</taxon>
        <taxon>Acariformes</taxon>
        <taxon>Sarcoptiformes</taxon>
        <taxon>Astigmata</taxon>
        <taxon>Psoroptidia</taxon>
        <taxon>Analgoidea</taxon>
        <taxon>Pyroglyphidae</taxon>
        <taxon>Pyroglyphinae</taxon>
        <taxon>Euroglyphus</taxon>
    </lineage>
</organism>
<feature type="transmembrane region" description="Helical" evidence="1">
    <location>
        <begin position="85"/>
        <end position="111"/>
    </location>
</feature>
<evidence type="ECO:0000313" key="2">
    <source>
        <dbReference type="EMBL" id="OTF81318.1"/>
    </source>
</evidence>
<feature type="transmembrane region" description="Helical" evidence="1">
    <location>
        <begin position="222"/>
        <end position="244"/>
    </location>
</feature>
<dbReference type="AlphaFoldDB" id="A0A1Y3BN12"/>
<name>A0A1Y3BN12_EURMA</name>
<protein>
    <recommendedName>
        <fullName evidence="4">Gustatory receptor</fullName>
    </recommendedName>
</protein>
<dbReference type="OrthoDB" id="6505003at2759"/>
<evidence type="ECO:0000256" key="1">
    <source>
        <dbReference type="SAM" id="Phobius"/>
    </source>
</evidence>
<gene>
    <name evidence="2" type="ORF">BLA29_006480</name>
</gene>
<keyword evidence="1" id="KW-0472">Membrane</keyword>
<keyword evidence="3" id="KW-1185">Reference proteome</keyword>
<feature type="transmembrane region" description="Helical" evidence="1">
    <location>
        <begin position="190"/>
        <end position="210"/>
    </location>
</feature>
<evidence type="ECO:0000313" key="3">
    <source>
        <dbReference type="Proteomes" id="UP000194236"/>
    </source>
</evidence>
<reference evidence="2 3" key="1">
    <citation type="submission" date="2017-03" db="EMBL/GenBank/DDBJ databases">
        <title>Genome Survey of Euroglyphus maynei.</title>
        <authorList>
            <person name="Arlian L.G."/>
            <person name="Morgan M.S."/>
            <person name="Rider S.D."/>
        </authorList>
    </citation>
    <scope>NUCLEOTIDE SEQUENCE [LARGE SCALE GENOMIC DNA]</scope>
    <source>
        <strain evidence="2">Arlian Lab</strain>
        <tissue evidence="2">Whole body</tissue>
    </source>
</reference>
<sequence length="281" mass="33330">MCFIHYFRGNRPVFLQSLDFLAGRCPSSDACLHDVKLVEKLLTKTRFCIQFCELNIITVGIVSFILSAWPLWFKCTIYEFIMFGLPWSLFFGISSLFTYSAYSWNLIYFYILCSYLRYRIREINELVMRWTTKTFQRIQYQHQQRQRQQPKQRTTKIMSISIIHIDFIRRQFDHIGHDIEQFSSKYFDKILFFLIALVATFINVVLYTSIFMPIDLTVRLSLLYSVLLAIIVIFFLLNTASSVYEESLKSIKVLNRFNISQLGRLNAYCAYEVCSLFGFLI</sequence>
<comment type="caution">
    <text evidence="2">The sequence shown here is derived from an EMBL/GenBank/DDBJ whole genome shotgun (WGS) entry which is preliminary data.</text>
</comment>